<dbReference type="Gene3D" id="3.30.300.50">
    <property type="match status" value="2"/>
</dbReference>
<feature type="active site" description="Charge relay system" evidence="8">
    <location>
        <position position="336"/>
    </location>
</feature>
<dbReference type="Gene3D" id="2.40.10.10">
    <property type="entry name" value="Trypsin-like serine proteases"/>
    <property type="match status" value="2"/>
</dbReference>
<organism evidence="12 13">
    <name type="scientific">Natronoglycomyces albus</name>
    <dbReference type="NCBI Taxonomy" id="2811108"/>
    <lineage>
        <taxon>Bacteria</taxon>
        <taxon>Bacillati</taxon>
        <taxon>Actinomycetota</taxon>
        <taxon>Actinomycetes</taxon>
        <taxon>Glycomycetales</taxon>
        <taxon>Glycomycetaceae</taxon>
        <taxon>Natronoglycomyces</taxon>
    </lineage>
</organism>
<dbReference type="Proteomes" id="UP000662939">
    <property type="component" value="Chromosome"/>
</dbReference>
<evidence type="ECO:0000313" key="13">
    <source>
        <dbReference type="Proteomes" id="UP000662939"/>
    </source>
</evidence>
<feature type="domain" description="Peptidase S1A alpha-lytic prodomain" evidence="11">
    <location>
        <begin position="123"/>
        <end position="179"/>
    </location>
</feature>
<dbReference type="InterPro" id="IPR035070">
    <property type="entry name" value="Streptogrisin_prodomain"/>
</dbReference>
<feature type="active site" description="Charge relay system" evidence="8">
    <location>
        <position position="229"/>
    </location>
</feature>
<gene>
    <name evidence="12" type="ORF">JQS30_03035</name>
</gene>
<keyword evidence="4" id="KW-0378">Hydrolase</keyword>
<reference evidence="12" key="1">
    <citation type="submission" date="2021-02" db="EMBL/GenBank/DDBJ databases">
        <title>Natronoglycomyces albus gen. nov., sp. nov, a haloalkaliphilic actinobacterium from a soda solonchak soil.</title>
        <authorList>
            <person name="Sorokin D.Y."/>
            <person name="Khijniak T.V."/>
            <person name="Zakharycheva A.P."/>
            <person name="Boueva O.V."/>
            <person name="Ariskina E.V."/>
            <person name="Hahnke R.L."/>
            <person name="Bunk B."/>
            <person name="Sproer C."/>
            <person name="Schumann P."/>
            <person name="Evtushenko L.I."/>
            <person name="Kublanov I.V."/>
        </authorList>
    </citation>
    <scope>NUCLEOTIDE SEQUENCE</scope>
    <source>
        <strain evidence="12">DSM 106290</strain>
    </source>
</reference>
<accession>A0A895XRW0</accession>
<dbReference type="AlphaFoldDB" id="A0A895XRW0"/>
<dbReference type="EMBL" id="CP070496">
    <property type="protein sequence ID" value="QSB05915.1"/>
    <property type="molecule type" value="Genomic_DNA"/>
</dbReference>
<evidence type="ECO:0000256" key="4">
    <source>
        <dbReference type="ARBA" id="ARBA00022801"/>
    </source>
</evidence>
<dbReference type="RefSeq" id="WP_213171926.1">
    <property type="nucleotide sequence ID" value="NZ_CP070496.1"/>
</dbReference>
<dbReference type="CDD" id="cd21112">
    <property type="entry name" value="alphaLP-like"/>
    <property type="match status" value="1"/>
</dbReference>
<evidence type="ECO:0000256" key="10">
    <source>
        <dbReference type="SAM" id="SignalP"/>
    </source>
</evidence>
<keyword evidence="3 10" id="KW-0732">Signal</keyword>
<keyword evidence="5" id="KW-0720">Serine protease</keyword>
<sequence>MKVRRVIAGGAAATLAVSGVLALNTSASAHTLEAEINDARADLVGNVDTNMLEAMTEHFDISVNEAYDRLALESVATTLEADLASEAGFAGLWIAENGEDIIVASTSGVSVTASEITSVDAKYSLAELESATAEFASVSVDPLDYGVYGWYVDVVNNSVVLEAATTDGAKEFASLAGVDSSAVVIDTAVEAPDTFYVAGGILQGTNTSSCSVGFAVLRGNTKGFVTAGHCGRVGAQVTRGNPAPGIYRNSVFPGADAAFVEVASNKTLYPLVRTSSSWTQVNNATEAPIGASICRSGITTGWRCGSIQAKNQTVSYPQGQVRGLTRTSACAEPGDSGGSFISGSSAQGVTSGGSGNCRTGGTTFYQPILPMLNSWNLTLVTRTIN</sequence>
<evidence type="ECO:0000313" key="12">
    <source>
        <dbReference type="EMBL" id="QSB05915.1"/>
    </source>
</evidence>
<dbReference type="InterPro" id="IPR018114">
    <property type="entry name" value="TRYPSIN_HIS"/>
</dbReference>
<dbReference type="Pfam" id="PF02983">
    <property type="entry name" value="Pro_Al_protease"/>
    <property type="match status" value="1"/>
</dbReference>
<dbReference type="GO" id="GO:0005576">
    <property type="term" value="C:extracellular region"/>
    <property type="evidence" value="ECO:0007669"/>
    <property type="project" value="InterPro"/>
</dbReference>
<feature type="disulfide bond" evidence="9">
    <location>
        <begin position="294"/>
        <end position="304"/>
    </location>
</feature>
<proteinExistence type="inferred from homology"/>
<feature type="active site" description="Charge relay system" evidence="8">
    <location>
        <position position="256"/>
    </location>
</feature>
<evidence type="ECO:0000256" key="8">
    <source>
        <dbReference type="PIRSR" id="PIRSR001134-1"/>
    </source>
</evidence>
<dbReference type="PROSITE" id="PS00135">
    <property type="entry name" value="TRYPSIN_SER"/>
    <property type="match status" value="1"/>
</dbReference>
<dbReference type="GO" id="GO:0004252">
    <property type="term" value="F:serine-type endopeptidase activity"/>
    <property type="evidence" value="ECO:0007669"/>
    <property type="project" value="InterPro"/>
</dbReference>
<dbReference type="KEGG" id="nav:JQS30_03035"/>
<dbReference type="InterPro" id="IPR001316">
    <property type="entry name" value="Pept_S1A_streptogrisin"/>
</dbReference>
<dbReference type="SUPFAM" id="SSF50494">
    <property type="entry name" value="Trypsin-like serine proteases"/>
    <property type="match status" value="1"/>
</dbReference>
<evidence type="ECO:0000256" key="3">
    <source>
        <dbReference type="ARBA" id="ARBA00022729"/>
    </source>
</evidence>
<feature type="chain" id="PRO_5034940446" evidence="10">
    <location>
        <begin position="30"/>
        <end position="385"/>
    </location>
</feature>
<dbReference type="PIRSF" id="PIRSF001134">
    <property type="entry name" value="Streptogrisin"/>
    <property type="match status" value="1"/>
</dbReference>
<dbReference type="PROSITE" id="PS00134">
    <property type="entry name" value="TRYPSIN_HIS"/>
    <property type="match status" value="1"/>
</dbReference>
<comment type="similarity">
    <text evidence="1">Belongs to the peptidase S1 family.</text>
</comment>
<evidence type="ECO:0000256" key="1">
    <source>
        <dbReference type="ARBA" id="ARBA00007664"/>
    </source>
</evidence>
<evidence type="ECO:0000256" key="5">
    <source>
        <dbReference type="ARBA" id="ARBA00022825"/>
    </source>
</evidence>
<keyword evidence="7 9" id="KW-1015">Disulfide bond</keyword>
<dbReference type="InterPro" id="IPR004236">
    <property type="entry name" value="Pept_S1_alpha_lytic"/>
</dbReference>
<feature type="disulfide bond" evidence="9">
    <location>
        <begin position="330"/>
        <end position="357"/>
    </location>
</feature>
<dbReference type="InterPro" id="IPR033116">
    <property type="entry name" value="TRYPSIN_SER"/>
</dbReference>
<evidence type="ECO:0000256" key="6">
    <source>
        <dbReference type="ARBA" id="ARBA00023145"/>
    </source>
</evidence>
<dbReference type="InterPro" id="IPR009003">
    <property type="entry name" value="Peptidase_S1_PA"/>
</dbReference>
<keyword evidence="2" id="KW-0645">Protease</keyword>
<protein>
    <submittedName>
        <fullName evidence="12">S1 family peptidase</fullName>
    </submittedName>
</protein>
<feature type="signal peptide" evidence="10">
    <location>
        <begin position="1"/>
        <end position="29"/>
    </location>
</feature>
<name>A0A895XRW0_9ACTN</name>
<keyword evidence="13" id="KW-1185">Reference proteome</keyword>
<dbReference type="InterPro" id="IPR043504">
    <property type="entry name" value="Peptidase_S1_PA_chymotrypsin"/>
</dbReference>
<dbReference type="GO" id="GO:0006508">
    <property type="term" value="P:proteolysis"/>
    <property type="evidence" value="ECO:0007669"/>
    <property type="project" value="UniProtKB-KW"/>
</dbReference>
<feature type="disulfide bond" evidence="9">
    <location>
        <begin position="210"/>
        <end position="230"/>
    </location>
</feature>
<evidence type="ECO:0000256" key="7">
    <source>
        <dbReference type="ARBA" id="ARBA00023157"/>
    </source>
</evidence>
<dbReference type="PRINTS" id="PR00861">
    <property type="entry name" value="ALYTICPTASE"/>
</dbReference>
<keyword evidence="6" id="KW-0865">Zymogen</keyword>
<evidence type="ECO:0000259" key="11">
    <source>
        <dbReference type="Pfam" id="PF02983"/>
    </source>
</evidence>
<evidence type="ECO:0000256" key="2">
    <source>
        <dbReference type="ARBA" id="ARBA00022670"/>
    </source>
</evidence>
<evidence type="ECO:0000256" key="9">
    <source>
        <dbReference type="PIRSR" id="PIRSR001134-2"/>
    </source>
</evidence>